<organism evidence="2 3">
    <name type="scientific">Protopolystoma xenopodis</name>
    <dbReference type="NCBI Taxonomy" id="117903"/>
    <lineage>
        <taxon>Eukaryota</taxon>
        <taxon>Metazoa</taxon>
        <taxon>Spiralia</taxon>
        <taxon>Lophotrochozoa</taxon>
        <taxon>Platyhelminthes</taxon>
        <taxon>Monogenea</taxon>
        <taxon>Polyopisthocotylea</taxon>
        <taxon>Polystomatidea</taxon>
        <taxon>Polystomatidae</taxon>
        <taxon>Protopolystoma</taxon>
    </lineage>
</organism>
<gene>
    <name evidence="2" type="ORF">PXEA_LOCUS25315</name>
</gene>
<sequence length="171" mass="19095">MPTSPPPCFVHIYMSAHMHVFTCMLSVATARDDQIQRRATSSVRLCGRYHIRHYRHCLTPWRRSPRAIRPAQIDTILSTCLLSLASVCVDFSVGNSLCRVGNLLLCRPISAEFSNPLQGLGSFHEGRRSCASVSTCEDGRRTKNTPSPRQQPPASLPSERQASTRRVHVPI</sequence>
<evidence type="ECO:0000256" key="1">
    <source>
        <dbReference type="SAM" id="MobiDB-lite"/>
    </source>
</evidence>
<feature type="region of interest" description="Disordered" evidence="1">
    <location>
        <begin position="134"/>
        <end position="171"/>
    </location>
</feature>
<protein>
    <submittedName>
        <fullName evidence="2">Uncharacterized protein</fullName>
    </submittedName>
</protein>
<dbReference type="EMBL" id="CAAALY010127497">
    <property type="protein sequence ID" value="VEL31875.1"/>
    <property type="molecule type" value="Genomic_DNA"/>
</dbReference>
<keyword evidence="3" id="KW-1185">Reference proteome</keyword>
<accession>A0A448X9W3</accession>
<dbReference type="Proteomes" id="UP000784294">
    <property type="component" value="Unassembled WGS sequence"/>
</dbReference>
<comment type="caution">
    <text evidence="2">The sequence shown here is derived from an EMBL/GenBank/DDBJ whole genome shotgun (WGS) entry which is preliminary data.</text>
</comment>
<name>A0A448X9W3_9PLAT</name>
<evidence type="ECO:0000313" key="3">
    <source>
        <dbReference type="Proteomes" id="UP000784294"/>
    </source>
</evidence>
<proteinExistence type="predicted"/>
<evidence type="ECO:0000313" key="2">
    <source>
        <dbReference type="EMBL" id="VEL31875.1"/>
    </source>
</evidence>
<dbReference type="AlphaFoldDB" id="A0A448X9W3"/>
<reference evidence="2" key="1">
    <citation type="submission" date="2018-11" db="EMBL/GenBank/DDBJ databases">
        <authorList>
            <consortium name="Pathogen Informatics"/>
        </authorList>
    </citation>
    <scope>NUCLEOTIDE SEQUENCE</scope>
</reference>